<dbReference type="PROSITE" id="PS51387">
    <property type="entry name" value="FAD_PCMH"/>
    <property type="match status" value="1"/>
</dbReference>
<gene>
    <name evidence="8" type="ORF">GCM10009843_07930</name>
</gene>
<reference evidence="9" key="1">
    <citation type="journal article" date="2019" name="Int. J. Syst. Evol. Microbiol.">
        <title>The Global Catalogue of Microorganisms (GCM) 10K type strain sequencing project: providing services to taxonomists for standard genome sequencing and annotation.</title>
        <authorList>
            <consortium name="The Broad Institute Genomics Platform"/>
            <consortium name="The Broad Institute Genome Sequencing Center for Infectious Disease"/>
            <person name="Wu L."/>
            <person name="Ma J."/>
        </authorList>
    </citation>
    <scope>NUCLEOTIDE SEQUENCE [LARGE SCALE GENOMIC DNA]</scope>
    <source>
        <strain evidence="9">JCM 16021</strain>
    </source>
</reference>
<keyword evidence="9" id="KW-1185">Reference proteome</keyword>
<dbReference type="SUPFAM" id="SSF56176">
    <property type="entry name" value="FAD-binding/transporter-associated domain-like"/>
    <property type="match status" value="1"/>
</dbReference>
<dbReference type="PANTHER" id="PTHR42973:SF39">
    <property type="entry name" value="FAD-BINDING PCMH-TYPE DOMAIN-CONTAINING PROTEIN"/>
    <property type="match status" value="1"/>
</dbReference>
<organism evidence="8 9">
    <name type="scientific">Nocardioides bigeumensis</name>
    <dbReference type="NCBI Taxonomy" id="433657"/>
    <lineage>
        <taxon>Bacteria</taxon>
        <taxon>Bacillati</taxon>
        <taxon>Actinomycetota</taxon>
        <taxon>Actinomycetes</taxon>
        <taxon>Propionibacteriales</taxon>
        <taxon>Nocardioidaceae</taxon>
        <taxon>Nocardioides</taxon>
    </lineage>
</organism>
<comment type="caution">
    <text evidence="8">The sequence shown here is derived from an EMBL/GenBank/DDBJ whole genome shotgun (WGS) entry which is preliminary data.</text>
</comment>
<dbReference type="Proteomes" id="UP001500575">
    <property type="component" value="Unassembled WGS sequence"/>
</dbReference>
<protein>
    <submittedName>
        <fullName evidence="8">FAD-binding oxidoreductase</fullName>
    </submittedName>
</protein>
<evidence type="ECO:0000256" key="6">
    <source>
        <dbReference type="SAM" id="MobiDB-lite"/>
    </source>
</evidence>
<dbReference type="Pfam" id="PF01565">
    <property type="entry name" value="FAD_binding_4"/>
    <property type="match status" value="1"/>
</dbReference>
<dbReference type="Pfam" id="PF08031">
    <property type="entry name" value="BBE"/>
    <property type="match status" value="1"/>
</dbReference>
<evidence type="ECO:0000259" key="7">
    <source>
        <dbReference type="PROSITE" id="PS51387"/>
    </source>
</evidence>
<dbReference type="Gene3D" id="3.30.43.10">
    <property type="entry name" value="Uridine Diphospho-n-acetylenolpyruvylglucosamine Reductase, domain 2"/>
    <property type="match status" value="1"/>
</dbReference>
<keyword evidence="5" id="KW-0560">Oxidoreductase</keyword>
<dbReference type="InterPro" id="IPR016167">
    <property type="entry name" value="FAD-bd_PCMH_sub1"/>
</dbReference>
<evidence type="ECO:0000256" key="5">
    <source>
        <dbReference type="ARBA" id="ARBA00023002"/>
    </source>
</evidence>
<keyword evidence="3" id="KW-0285">Flavoprotein</keyword>
<feature type="domain" description="FAD-binding PCMH-type" evidence="7">
    <location>
        <begin position="39"/>
        <end position="209"/>
    </location>
</feature>
<dbReference type="Gene3D" id="3.40.462.20">
    <property type="match status" value="1"/>
</dbReference>
<comment type="cofactor">
    <cofactor evidence="1">
        <name>FAD</name>
        <dbReference type="ChEBI" id="CHEBI:57692"/>
    </cofactor>
</comment>
<dbReference type="InterPro" id="IPR012951">
    <property type="entry name" value="BBE"/>
</dbReference>
<evidence type="ECO:0000256" key="1">
    <source>
        <dbReference type="ARBA" id="ARBA00001974"/>
    </source>
</evidence>
<sequence length="478" mass="50907">MTQTTSTPIDQLRGRMTGEVVGAGDPAYDEARRVWNAAIDRRPVAVAMCADEDDVRAAVRFAAENHLEVAVRCGAHSMSGACVVDDGLVIDLSRMNQVSVDPAARRARVGGGALLGDLDAATQAHGLAVPVGLVSHTGIGGLTLGGGMGWLSRKYGLTIDNLVSARAVSAAGDVLVASETENADLFWALRGGGGNFAIVTEFEFELHEAGPMVHFGFLFWGLDQGVDALRHAREVISSMPPDVNVVVGGLNAPPAPFVPEDVQLQPGYAMIVVGFGSPEQHAEVLEQARAGVPPLVDFTSPMPYVELQKMLDEANAWGFFAYDKGCYVEELSDGVIDALVEHFPQKTSPLSIALFYRLDNAYSTPAEDATAFSGGRSPRFGVFIIGVCPDPAMMPAERNWVRSMAEALRTYAASDGSYVNGSSEFDELDPVQAAYGAGKFARLVELKAKFDPTDLLHGNARVSPTERPLPDDQTALRG</sequence>
<evidence type="ECO:0000256" key="4">
    <source>
        <dbReference type="ARBA" id="ARBA00022827"/>
    </source>
</evidence>
<dbReference type="InterPro" id="IPR036318">
    <property type="entry name" value="FAD-bd_PCMH-like_sf"/>
</dbReference>
<evidence type="ECO:0000256" key="3">
    <source>
        <dbReference type="ARBA" id="ARBA00022630"/>
    </source>
</evidence>
<dbReference type="PANTHER" id="PTHR42973">
    <property type="entry name" value="BINDING OXIDOREDUCTASE, PUTATIVE (AFU_ORTHOLOGUE AFUA_1G17690)-RELATED"/>
    <property type="match status" value="1"/>
</dbReference>
<proteinExistence type="inferred from homology"/>
<evidence type="ECO:0000256" key="2">
    <source>
        <dbReference type="ARBA" id="ARBA00005466"/>
    </source>
</evidence>
<evidence type="ECO:0000313" key="9">
    <source>
        <dbReference type="Proteomes" id="UP001500575"/>
    </source>
</evidence>
<comment type="similarity">
    <text evidence="2">Belongs to the oxygen-dependent FAD-linked oxidoreductase family.</text>
</comment>
<evidence type="ECO:0000313" key="8">
    <source>
        <dbReference type="EMBL" id="GAA2117185.1"/>
    </source>
</evidence>
<dbReference type="InterPro" id="IPR016166">
    <property type="entry name" value="FAD-bd_PCMH"/>
</dbReference>
<keyword evidence="4" id="KW-0274">FAD</keyword>
<accession>A0ABP5JF92</accession>
<dbReference type="RefSeq" id="WP_344302329.1">
    <property type="nucleotide sequence ID" value="NZ_BAAAQQ010000002.1"/>
</dbReference>
<feature type="region of interest" description="Disordered" evidence="6">
    <location>
        <begin position="455"/>
        <end position="478"/>
    </location>
</feature>
<dbReference type="Gene3D" id="3.30.465.10">
    <property type="match status" value="1"/>
</dbReference>
<dbReference type="InterPro" id="IPR016169">
    <property type="entry name" value="FAD-bd_PCMH_sub2"/>
</dbReference>
<dbReference type="EMBL" id="BAAAQQ010000002">
    <property type="protein sequence ID" value="GAA2117185.1"/>
    <property type="molecule type" value="Genomic_DNA"/>
</dbReference>
<dbReference type="InterPro" id="IPR006094">
    <property type="entry name" value="Oxid_FAD_bind_N"/>
</dbReference>
<dbReference type="InterPro" id="IPR050416">
    <property type="entry name" value="FAD-linked_Oxidoreductase"/>
</dbReference>
<name>A0ABP5JF92_9ACTN</name>